<reference evidence="2" key="1">
    <citation type="journal article" date="2023" name="Science">
        <title>Genome structures resolve the early diversification of teleost fishes.</title>
        <authorList>
            <person name="Parey E."/>
            <person name="Louis A."/>
            <person name="Montfort J."/>
            <person name="Bouchez O."/>
            <person name="Roques C."/>
            <person name="Iampietro C."/>
            <person name="Lluch J."/>
            <person name="Castinel A."/>
            <person name="Donnadieu C."/>
            <person name="Desvignes T."/>
            <person name="Floi Bucao C."/>
            <person name="Jouanno E."/>
            <person name="Wen M."/>
            <person name="Mejri S."/>
            <person name="Dirks R."/>
            <person name="Jansen H."/>
            <person name="Henkel C."/>
            <person name="Chen W.J."/>
            <person name="Zahm M."/>
            <person name="Cabau C."/>
            <person name="Klopp C."/>
            <person name="Thompson A.W."/>
            <person name="Robinson-Rechavi M."/>
            <person name="Braasch I."/>
            <person name="Lecointre G."/>
            <person name="Bobe J."/>
            <person name="Postlethwait J.H."/>
            <person name="Berthelot C."/>
            <person name="Roest Crollius H."/>
            <person name="Guiguen Y."/>
        </authorList>
    </citation>
    <scope>NUCLEOTIDE SEQUENCE</scope>
    <source>
        <strain evidence="2">NC1722</strain>
    </source>
</reference>
<comment type="caution">
    <text evidence="2">The sequence shown here is derived from an EMBL/GenBank/DDBJ whole genome shotgun (WGS) entry which is preliminary data.</text>
</comment>
<name>A0AAD7RAJ7_9TELE</name>
<dbReference type="InterPro" id="IPR056597">
    <property type="entry name" value="ARM_LRRK2"/>
</dbReference>
<sequence>MGNKEELEERLKKLVVRLKNVQERKQLGTLVQIIEDLLYLAHSDEWATELFEDEDVHCPLLVVLSAYISSPDVQQVGWSLLCRLMEICPRTLDKLSRPLSAGMDWEVLGIHQQILKALSVHSQQCKLIMVELRALALLLKSDVITLMVLEDDTDIFDLILNAMTCFSPNEEIQSHGCRCLQLLLEQVPDEHLVEFVERGDHSVVLSVARTFQDNEDMVLQALKVLLPLAGPASNVEVLMSGNERCYSMINQALQAFPHNQPLQEVGCCLFQKFSSESYYNILVLNGVHKMTVTACLMYPENARLQVAALSCLAALTETIVQNKGLAEEEEEREQEREEEVVELSWVDACCAALEFHTADALVQEAACLALNSLLVQDPRLHQSFGDQDGRTPVHRQVMAAMLLHSSSWGVFQAAARALGTLIETTTVSPIAHRPPEASARVPRSP</sequence>
<dbReference type="SUPFAM" id="SSF48371">
    <property type="entry name" value="ARM repeat"/>
    <property type="match status" value="1"/>
</dbReference>
<feature type="domain" description="LRRK2 ARM repeat" evidence="1">
    <location>
        <begin position="12"/>
        <end position="424"/>
    </location>
</feature>
<dbReference type="AlphaFoldDB" id="A0AAD7RAJ7"/>
<proteinExistence type="predicted"/>
<keyword evidence="3" id="KW-1185">Reference proteome</keyword>
<evidence type="ECO:0000313" key="3">
    <source>
        <dbReference type="Proteomes" id="UP001221898"/>
    </source>
</evidence>
<evidence type="ECO:0000313" key="2">
    <source>
        <dbReference type="EMBL" id="KAJ8372597.1"/>
    </source>
</evidence>
<dbReference type="Proteomes" id="UP001221898">
    <property type="component" value="Unassembled WGS sequence"/>
</dbReference>
<organism evidence="2 3">
    <name type="scientific">Aldrovandia affinis</name>
    <dbReference type="NCBI Taxonomy" id="143900"/>
    <lineage>
        <taxon>Eukaryota</taxon>
        <taxon>Metazoa</taxon>
        <taxon>Chordata</taxon>
        <taxon>Craniata</taxon>
        <taxon>Vertebrata</taxon>
        <taxon>Euteleostomi</taxon>
        <taxon>Actinopterygii</taxon>
        <taxon>Neopterygii</taxon>
        <taxon>Teleostei</taxon>
        <taxon>Notacanthiformes</taxon>
        <taxon>Halosauridae</taxon>
        <taxon>Aldrovandia</taxon>
    </lineage>
</organism>
<protein>
    <recommendedName>
        <fullName evidence="1">LRRK2 ARM repeat domain-containing protein</fullName>
    </recommendedName>
</protein>
<dbReference type="InterPro" id="IPR016024">
    <property type="entry name" value="ARM-type_fold"/>
</dbReference>
<dbReference type="Pfam" id="PF23744">
    <property type="entry name" value="ARM_LRRK2"/>
    <property type="match status" value="1"/>
</dbReference>
<dbReference type="Gene3D" id="1.25.10.10">
    <property type="entry name" value="Leucine-rich Repeat Variant"/>
    <property type="match status" value="2"/>
</dbReference>
<dbReference type="InterPro" id="IPR011989">
    <property type="entry name" value="ARM-like"/>
</dbReference>
<dbReference type="EMBL" id="JAINUG010000394">
    <property type="protein sequence ID" value="KAJ8372597.1"/>
    <property type="molecule type" value="Genomic_DNA"/>
</dbReference>
<gene>
    <name evidence="2" type="ORF">AAFF_G00281040</name>
</gene>
<accession>A0AAD7RAJ7</accession>
<evidence type="ECO:0000259" key="1">
    <source>
        <dbReference type="Pfam" id="PF23744"/>
    </source>
</evidence>